<accession>A0ABN2JQS9</accession>
<reference evidence="3 4" key="1">
    <citation type="journal article" date="2019" name="Int. J. Syst. Evol. Microbiol.">
        <title>The Global Catalogue of Microorganisms (GCM) 10K type strain sequencing project: providing services to taxonomists for standard genome sequencing and annotation.</title>
        <authorList>
            <consortium name="The Broad Institute Genomics Platform"/>
            <consortium name="The Broad Institute Genome Sequencing Center for Infectious Disease"/>
            <person name="Wu L."/>
            <person name="Ma J."/>
        </authorList>
    </citation>
    <scope>NUCLEOTIDE SEQUENCE [LARGE SCALE GENOMIC DNA]</scope>
    <source>
        <strain evidence="3 4">JCM 15589</strain>
    </source>
</reference>
<keyword evidence="1" id="KW-0732">Signal</keyword>
<evidence type="ECO:0000313" key="3">
    <source>
        <dbReference type="EMBL" id="GAA1735550.1"/>
    </source>
</evidence>
<dbReference type="InterPro" id="IPR009003">
    <property type="entry name" value="Peptidase_S1_PA"/>
</dbReference>
<feature type="chain" id="PRO_5046411738" description="Peptidase S55 domain-containing protein" evidence="1">
    <location>
        <begin position="20"/>
        <end position="565"/>
    </location>
</feature>
<dbReference type="SUPFAM" id="SSF50494">
    <property type="entry name" value="Trypsin-like serine proteases"/>
    <property type="match status" value="1"/>
</dbReference>
<dbReference type="PROSITE" id="PS51494">
    <property type="entry name" value="SPOIVB"/>
    <property type="match status" value="1"/>
</dbReference>
<gene>
    <name evidence="3" type="ORF">GCM10009809_33410</name>
</gene>
<evidence type="ECO:0000313" key="4">
    <source>
        <dbReference type="Proteomes" id="UP001501138"/>
    </source>
</evidence>
<protein>
    <recommendedName>
        <fullName evidence="2">Peptidase S55 domain-containing protein</fullName>
    </recommendedName>
</protein>
<evidence type="ECO:0000259" key="2">
    <source>
        <dbReference type="PROSITE" id="PS51494"/>
    </source>
</evidence>
<comment type="caution">
    <text evidence="3">The sequence shown here is derived from an EMBL/GenBank/DDBJ whole genome shotgun (WGS) entry which is preliminary data.</text>
</comment>
<evidence type="ECO:0000256" key="1">
    <source>
        <dbReference type="SAM" id="SignalP"/>
    </source>
</evidence>
<dbReference type="Pfam" id="PF05580">
    <property type="entry name" value="Peptidase_S55"/>
    <property type="match status" value="1"/>
</dbReference>
<organism evidence="3 4">
    <name type="scientific">Isoptericola hypogeus</name>
    <dbReference type="NCBI Taxonomy" id="300179"/>
    <lineage>
        <taxon>Bacteria</taxon>
        <taxon>Bacillati</taxon>
        <taxon>Actinomycetota</taxon>
        <taxon>Actinomycetes</taxon>
        <taxon>Micrococcales</taxon>
        <taxon>Promicromonosporaceae</taxon>
        <taxon>Isoptericola</taxon>
    </lineage>
</organism>
<dbReference type="Proteomes" id="UP001501138">
    <property type="component" value="Unassembled WGS sequence"/>
</dbReference>
<proteinExistence type="predicted"/>
<sequence>MAGAMLLTGVVAVGPSAAAAPAPDCAVPFPVADLTSGAAVHGLTVSRGTTPQEFTGEVLGVLSDGIAPGLDMVVAELDSPAIDAAGGIWQGMSGSPVYAEDGRLIGAVAYGLAFGSSPVAGITPFEDMQGYLGAAKPAPAVEVGPRLAARIAAETDATRAEAAQGLRQLPMPMGVGGVDLSRARKAARAFGGSELLTADSYRIGRSAGPASAGIDTVVAGGNVAAVLSHGDVTFAGVGSVTSVCGDRVVAFGHPMSFTGKARLGLAAADAVYVQEDPLGVPFKVANLGDLGGTITDDRLAGIAGTFGAAPPSAPVTSKLTFEGRSRTGQTQVLDKSAFADVTLLGGLANHDRLVDGVIGGSETQAWTIRGTRSGQDFRLRYADRYQSPDDISFTGAFDLANVVYTLSTLSNVTITAVTNDVAVSDDERRYRVAKIYQRTGGRWVDVTGGTARVRAGKDLVLRTELAGSDGTTRTFFRQDIPVPKSLRGERGIVSVVGGNLFQDEFFEPTTFDAVQKMMRNNLRNDEAALSLLIGDGRSTFERNRTSDPLPRVVGGQKQVRVQVVR</sequence>
<dbReference type="InterPro" id="IPR008763">
    <property type="entry name" value="Peptidase_S55"/>
</dbReference>
<dbReference type="EMBL" id="BAAAPM010000008">
    <property type="protein sequence ID" value="GAA1735550.1"/>
    <property type="molecule type" value="Genomic_DNA"/>
</dbReference>
<feature type="signal peptide" evidence="1">
    <location>
        <begin position="1"/>
        <end position="19"/>
    </location>
</feature>
<name>A0ABN2JQS9_9MICO</name>
<keyword evidence="4" id="KW-1185">Reference proteome</keyword>
<feature type="domain" description="Peptidase S55" evidence="2">
    <location>
        <begin position="1"/>
        <end position="144"/>
    </location>
</feature>